<evidence type="ECO:0000313" key="3">
    <source>
        <dbReference type="EMBL" id="GAA5151986.1"/>
    </source>
</evidence>
<dbReference type="EMBL" id="BAABKG010000004">
    <property type="protein sequence ID" value="GAA5151986.1"/>
    <property type="molecule type" value="Genomic_DNA"/>
</dbReference>
<feature type="region of interest" description="Disordered" evidence="1">
    <location>
        <begin position="461"/>
        <end position="550"/>
    </location>
</feature>
<organism evidence="3 4">
    <name type="scientific">Nocardioides marinquilinus</name>
    <dbReference type="NCBI Taxonomy" id="1210400"/>
    <lineage>
        <taxon>Bacteria</taxon>
        <taxon>Bacillati</taxon>
        <taxon>Actinomycetota</taxon>
        <taxon>Actinomycetes</taxon>
        <taxon>Propionibacteriales</taxon>
        <taxon>Nocardioidaceae</taxon>
        <taxon>Nocardioides</taxon>
    </lineage>
</organism>
<comment type="caution">
    <text evidence="3">The sequence shown here is derived from an EMBL/GenBank/DDBJ whole genome shotgun (WGS) entry which is preliminary data.</text>
</comment>
<keyword evidence="4" id="KW-1185">Reference proteome</keyword>
<feature type="compositionally biased region" description="Low complexity" evidence="1">
    <location>
        <begin position="532"/>
        <end position="541"/>
    </location>
</feature>
<evidence type="ECO:0000313" key="4">
    <source>
        <dbReference type="Proteomes" id="UP001500221"/>
    </source>
</evidence>
<dbReference type="RefSeq" id="WP_345460576.1">
    <property type="nucleotide sequence ID" value="NZ_BAABKG010000004.1"/>
</dbReference>
<dbReference type="PIRSF" id="PIRSF005522">
    <property type="entry name" value="UCP005522"/>
    <property type="match status" value="1"/>
</dbReference>
<sequence>MSAMFEGYAGTGPAYDEMFDGRALRPPYQRLRTSLQALTQPELVSRVEALQAGYLDQGVTFDIGGEERAFPLDILPRVIEQATWASIDAGVQQRVRALELFLTDIYDAGQVFDDGVIPRRVITTSSHYHRAAAGVRPPNGVRVHVSGIDLVRDNAGEFRVLEDNVRVPSGVSYVMTNRRAISSALPETIAAHRIRPVAAYPQRLLAALRAAAPAGVADPTVVVLTPGVYNGAYFEHALLARTMGVELVEGRDLECRRGRLMMRTTRGLAPVHVVYRRVDDEFLDPVHFRADSMLGCPGLIDACRAGNVTLANAVGNGVADDKLVYTYLPDIIRYYLSEEPLLRNVDTWRVGDAEAREEVLDRLDELVLKPVDGSGGKGIVIGPRASRAELDELRTKVLADPRSWIAQPVVQLSTVPTFVDGALGARHVDLRPFAVHDGSRVWVLPGGLTRVALAEGELIVNSSRGGGSKDTWVLAGPRTDRADDIPPADRSDRAGRAGAAEPARRPEPPEPPPATRETPGPVLADLAEREQQQQQQQQQQQPTRTEGAPC</sequence>
<dbReference type="PANTHER" id="PTHR34595">
    <property type="entry name" value="BLR5612 PROTEIN"/>
    <property type="match status" value="1"/>
</dbReference>
<feature type="domain" description="Circularly permuted ATP-grasp type 2" evidence="2">
    <location>
        <begin position="76"/>
        <end position="452"/>
    </location>
</feature>
<reference evidence="4" key="1">
    <citation type="journal article" date="2019" name="Int. J. Syst. Evol. Microbiol.">
        <title>The Global Catalogue of Microorganisms (GCM) 10K type strain sequencing project: providing services to taxonomists for standard genome sequencing and annotation.</title>
        <authorList>
            <consortium name="The Broad Institute Genomics Platform"/>
            <consortium name="The Broad Institute Genome Sequencing Center for Infectious Disease"/>
            <person name="Wu L."/>
            <person name="Ma J."/>
        </authorList>
    </citation>
    <scope>NUCLEOTIDE SEQUENCE [LARGE SCALE GENOMIC DNA]</scope>
    <source>
        <strain evidence="4">JCM 18459</strain>
    </source>
</reference>
<dbReference type="Gene3D" id="3.30.1490.270">
    <property type="match status" value="1"/>
</dbReference>
<dbReference type="Pfam" id="PF14403">
    <property type="entry name" value="CP_ATPgrasp_2"/>
    <property type="match status" value="1"/>
</dbReference>
<dbReference type="InterPro" id="IPR016450">
    <property type="entry name" value="UCP005522"/>
</dbReference>
<dbReference type="InterPro" id="IPR051680">
    <property type="entry name" value="ATP-dep_Glu-Cys_Ligase-2"/>
</dbReference>
<gene>
    <name evidence="3" type="ORF">GCM10023340_31530</name>
</gene>
<dbReference type="SUPFAM" id="SSF56059">
    <property type="entry name" value="Glutathione synthetase ATP-binding domain-like"/>
    <property type="match status" value="1"/>
</dbReference>
<accession>A0ABP9PWQ1</accession>
<name>A0ABP9PWQ1_9ACTN</name>
<evidence type="ECO:0000259" key="2">
    <source>
        <dbReference type="Pfam" id="PF14403"/>
    </source>
</evidence>
<dbReference type="Proteomes" id="UP001500221">
    <property type="component" value="Unassembled WGS sequence"/>
</dbReference>
<protein>
    <submittedName>
        <fullName evidence="3">Circularly permuted type 2 ATP-grasp protein</fullName>
    </submittedName>
</protein>
<dbReference type="Gene3D" id="3.40.50.11290">
    <property type="match status" value="1"/>
</dbReference>
<dbReference type="InterPro" id="IPR025841">
    <property type="entry name" value="CP_ATPgrasp_2"/>
</dbReference>
<proteinExistence type="predicted"/>
<feature type="compositionally biased region" description="Basic and acidic residues" evidence="1">
    <location>
        <begin position="478"/>
        <end position="495"/>
    </location>
</feature>
<dbReference type="PANTHER" id="PTHR34595:SF7">
    <property type="entry name" value="SLL1039 PROTEIN"/>
    <property type="match status" value="1"/>
</dbReference>
<evidence type="ECO:0000256" key="1">
    <source>
        <dbReference type="SAM" id="MobiDB-lite"/>
    </source>
</evidence>